<sequence>MKPVKLKDIVDELEIQMDEYNKYLNKETGEIITVSTEELSIAEESEEGDDLSDYPDWQRDSIRDALDIIENWENYIELPDKWEIDEYVFPERRGWPNIFYINPCIRVIHGGIYLPTHKALTREMRRKDSRIVGQEAVKVQEEGLHDRQ</sequence>
<keyword evidence="2" id="KW-1185">Reference proteome</keyword>
<dbReference type="KEGG" id="bacg:D2962_17275"/>
<protein>
    <submittedName>
        <fullName evidence="1">Uncharacterized protein</fullName>
    </submittedName>
</protein>
<dbReference type="RefSeq" id="WP_122015682.1">
    <property type="nucleotide sequence ID" value="NZ_CP033169.1"/>
</dbReference>
<dbReference type="AlphaFoldDB" id="A0A3G2R9G0"/>
<evidence type="ECO:0000313" key="2">
    <source>
        <dbReference type="Proteomes" id="UP000280960"/>
    </source>
</evidence>
<name>A0A3G2R9G0_9FIRM</name>
<gene>
    <name evidence="1" type="ORF">D2962_17275</name>
</gene>
<organism evidence="1 2">
    <name type="scientific">Biomaibacter acetigenes</name>
    <dbReference type="NCBI Taxonomy" id="2316383"/>
    <lineage>
        <taxon>Bacteria</taxon>
        <taxon>Bacillati</taxon>
        <taxon>Bacillota</taxon>
        <taxon>Clostridia</taxon>
        <taxon>Thermosediminibacterales</taxon>
        <taxon>Tepidanaerobacteraceae</taxon>
        <taxon>Biomaibacter</taxon>
    </lineage>
</organism>
<accession>A0A3G2R9G0</accession>
<evidence type="ECO:0000313" key="1">
    <source>
        <dbReference type="EMBL" id="AYO32120.1"/>
    </source>
</evidence>
<proteinExistence type="predicted"/>
<dbReference type="EMBL" id="CP033169">
    <property type="protein sequence ID" value="AYO32120.1"/>
    <property type="molecule type" value="Genomic_DNA"/>
</dbReference>
<dbReference type="Proteomes" id="UP000280960">
    <property type="component" value="Chromosome"/>
</dbReference>
<reference evidence="1 2" key="1">
    <citation type="submission" date="2018-10" db="EMBL/GenBank/DDBJ databases">
        <authorList>
            <person name="Zhang X."/>
        </authorList>
    </citation>
    <scope>NUCLEOTIDE SEQUENCE [LARGE SCALE GENOMIC DNA]</scope>
    <source>
        <strain evidence="1 2">SK-G1</strain>
    </source>
</reference>